<evidence type="ECO:0000313" key="2">
    <source>
        <dbReference type="EMBL" id="GBP55541.1"/>
    </source>
</evidence>
<dbReference type="EMBL" id="BGZK01000671">
    <property type="protein sequence ID" value="GBP55541.1"/>
    <property type="molecule type" value="Genomic_DNA"/>
</dbReference>
<evidence type="ECO:0000313" key="3">
    <source>
        <dbReference type="Proteomes" id="UP000299102"/>
    </source>
</evidence>
<keyword evidence="3" id="KW-1185">Reference proteome</keyword>
<protein>
    <submittedName>
        <fullName evidence="2">Uncharacterized protein</fullName>
    </submittedName>
</protein>
<proteinExistence type="predicted"/>
<dbReference type="Proteomes" id="UP000299102">
    <property type="component" value="Unassembled WGS sequence"/>
</dbReference>
<sequence length="123" mass="14266">MIFNLIQIIPLTLCFEKHVELVQECVRQQWADRHELDSQRMLKNDGPSKMRTLALETTIPQRITSLRSLCLRAKRHVKKRARAQQSKPAPKLELNLPAFPRTPRRPRPRPLRAAKTINCPGSL</sequence>
<dbReference type="AlphaFoldDB" id="A0A4C1WW23"/>
<reference evidence="2 3" key="1">
    <citation type="journal article" date="2019" name="Commun. Biol.">
        <title>The bagworm genome reveals a unique fibroin gene that provides high tensile strength.</title>
        <authorList>
            <person name="Kono N."/>
            <person name="Nakamura H."/>
            <person name="Ohtoshi R."/>
            <person name="Tomita M."/>
            <person name="Numata K."/>
            <person name="Arakawa K."/>
        </authorList>
    </citation>
    <scope>NUCLEOTIDE SEQUENCE [LARGE SCALE GENOMIC DNA]</scope>
</reference>
<name>A0A4C1WW23_EUMVA</name>
<accession>A0A4C1WW23</accession>
<organism evidence="2 3">
    <name type="scientific">Eumeta variegata</name>
    <name type="common">Bagworm moth</name>
    <name type="synonym">Eumeta japonica</name>
    <dbReference type="NCBI Taxonomy" id="151549"/>
    <lineage>
        <taxon>Eukaryota</taxon>
        <taxon>Metazoa</taxon>
        <taxon>Ecdysozoa</taxon>
        <taxon>Arthropoda</taxon>
        <taxon>Hexapoda</taxon>
        <taxon>Insecta</taxon>
        <taxon>Pterygota</taxon>
        <taxon>Neoptera</taxon>
        <taxon>Endopterygota</taxon>
        <taxon>Lepidoptera</taxon>
        <taxon>Glossata</taxon>
        <taxon>Ditrysia</taxon>
        <taxon>Tineoidea</taxon>
        <taxon>Psychidae</taxon>
        <taxon>Oiketicinae</taxon>
        <taxon>Eumeta</taxon>
    </lineage>
</organism>
<gene>
    <name evidence="2" type="ORF">EVAR_36264_1</name>
</gene>
<feature type="compositionally biased region" description="Basic residues" evidence="1">
    <location>
        <begin position="102"/>
        <end position="112"/>
    </location>
</feature>
<feature type="region of interest" description="Disordered" evidence="1">
    <location>
        <begin position="78"/>
        <end position="123"/>
    </location>
</feature>
<comment type="caution">
    <text evidence="2">The sequence shown here is derived from an EMBL/GenBank/DDBJ whole genome shotgun (WGS) entry which is preliminary data.</text>
</comment>
<evidence type="ECO:0000256" key="1">
    <source>
        <dbReference type="SAM" id="MobiDB-lite"/>
    </source>
</evidence>